<evidence type="ECO:0000256" key="7">
    <source>
        <dbReference type="ARBA" id="ARBA00022801"/>
    </source>
</evidence>
<evidence type="ECO:0000256" key="14">
    <source>
        <dbReference type="ARBA" id="ARBA00031914"/>
    </source>
</evidence>
<dbReference type="InterPro" id="IPR021892">
    <property type="entry name" value="NPH-II"/>
</dbReference>
<evidence type="ECO:0000313" key="20">
    <source>
        <dbReference type="Proteomes" id="UP000318014"/>
    </source>
</evidence>
<evidence type="ECO:0000313" key="18">
    <source>
        <dbReference type="EMBL" id="ATI21157.1"/>
    </source>
</evidence>
<evidence type="ECO:0000313" key="19">
    <source>
        <dbReference type="EMBL" id="ATX75065.1"/>
    </source>
</evidence>
<evidence type="ECO:0000256" key="15">
    <source>
        <dbReference type="ARBA" id="ARBA00047984"/>
    </source>
</evidence>
<dbReference type="InterPro" id="IPR011545">
    <property type="entry name" value="DEAD/DEAH_box_helicase_dom"/>
</dbReference>
<dbReference type="Pfam" id="PF00271">
    <property type="entry name" value="Helicase_C"/>
    <property type="match status" value="1"/>
</dbReference>
<dbReference type="InterPro" id="IPR027417">
    <property type="entry name" value="P-loop_NTPase"/>
</dbReference>
<evidence type="ECO:0000256" key="5">
    <source>
        <dbReference type="ARBA" id="ARBA00017851"/>
    </source>
</evidence>
<feature type="domain" description="Helicase C-terminal" evidence="17">
    <location>
        <begin position="390"/>
        <end position="555"/>
    </location>
</feature>
<organism evidence="18 21">
    <name type="scientific">Eastern grey kangaroopox virus</name>
    <dbReference type="NCBI Taxonomy" id="2042482"/>
    <lineage>
        <taxon>Viruses</taxon>
        <taxon>Varidnaviria</taxon>
        <taxon>Bamfordvirae</taxon>
        <taxon>Nucleocytoviricota</taxon>
        <taxon>Pokkesviricetes</taxon>
        <taxon>Chitovirales</taxon>
        <taxon>Poxviridae</taxon>
        <taxon>Chordopoxvirinae</taxon>
        <taxon>Macropopoxvirus</taxon>
        <taxon>Macropopoxvirus mgiganteuspox</taxon>
        <taxon>Eastern kangaroopox virus</taxon>
    </lineage>
</organism>
<evidence type="ECO:0000259" key="16">
    <source>
        <dbReference type="PROSITE" id="PS51192"/>
    </source>
</evidence>
<evidence type="ECO:0000256" key="4">
    <source>
        <dbReference type="ARBA" id="ARBA00012552"/>
    </source>
</evidence>
<evidence type="ECO:0000256" key="2">
    <source>
        <dbReference type="ARBA" id="ARBA00008792"/>
    </source>
</evidence>
<comment type="subcellular location">
    <subcellularLocation>
        <location evidence="1">Virion</location>
    </subcellularLocation>
</comment>
<dbReference type="Proteomes" id="UP000318014">
    <property type="component" value="Genome"/>
</dbReference>
<evidence type="ECO:0000256" key="13">
    <source>
        <dbReference type="ARBA" id="ARBA00030963"/>
    </source>
</evidence>
<dbReference type="PANTHER" id="PTHR18934:SF99">
    <property type="entry name" value="ATP-DEPENDENT RNA HELICASE DHX37-RELATED"/>
    <property type="match status" value="1"/>
</dbReference>
<dbReference type="PROSITE" id="PS51194">
    <property type="entry name" value="HELICASE_CTER"/>
    <property type="match status" value="1"/>
</dbReference>
<dbReference type="Pfam" id="PF12011">
    <property type="entry name" value="NPH-II"/>
    <property type="match status" value="1"/>
</dbReference>
<dbReference type="GO" id="GO:0044423">
    <property type="term" value="C:virion component"/>
    <property type="evidence" value="ECO:0007669"/>
    <property type="project" value="UniProtKB-KW"/>
</dbReference>
<comment type="similarity">
    <text evidence="2">Belongs to the DEAD box helicase family. DEAH subfamily.</text>
</comment>
<comment type="function">
    <text evidence="12">NTP-dependent helicase that catalyzes unidirectional unwinding of 3'tailed duplex RNAs and plays an important role during transcription of early mRNAs, presumably by preventing R-loop formation behind the elongating RNA polymerase. Might also play a role in the export of newly synthesized mRNA chains out of the core into the cytoplasm. Required for replication and propagation of viral particles.</text>
</comment>
<dbReference type="InterPro" id="IPR001650">
    <property type="entry name" value="Helicase_C-like"/>
</dbReference>
<dbReference type="SUPFAM" id="SSF52540">
    <property type="entry name" value="P-loop containing nucleoside triphosphate hydrolases"/>
    <property type="match status" value="1"/>
</dbReference>
<dbReference type="InterPro" id="IPR014001">
    <property type="entry name" value="Helicase_ATP-bd"/>
</dbReference>
<accession>A0A2C9DT24</accession>
<comment type="subunit">
    <text evidence="3">Monomer.</text>
</comment>
<keyword evidence="9" id="KW-0067">ATP-binding</keyword>
<keyword evidence="11" id="KW-0804">Transcription</keyword>
<evidence type="ECO:0000256" key="9">
    <source>
        <dbReference type="ARBA" id="ARBA00022840"/>
    </source>
</evidence>
<evidence type="ECO:0000256" key="10">
    <source>
        <dbReference type="ARBA" id="ARBA00022844"/>
    </source>
</evidence>
<reference evidence="18 21" key="2">
    <citation type="journal article" date="2017" name="Virus Res.">
        <title>Complete genomic characterisation of two novel poxviruses (WKPV and EKPV) from western and eastern grey kangaroos.</title>
        <authorList>
            <person name="Bennett M."/>
            <person name="Tu S.L."/>
            <person name="Upton C."/>
            <person name="McArtor C."/>
            <person name="Gillett A."/>
            <person name="Laird T."/>
            <person name="O'Dea M."/>
        </authorList>
    </citation>
    <scope>NUCLEOTIDE SEQUENCE [LARGE SCALE GENOMIC DNA]</scope>
    <source>
        <strain evidence="18">Sunshine Coast</strain>
    </source>
</reference>
<dbReference type="PANTHER" id="PTHR18934">
    <property type="entry name" value="ATP-DEPENDENT RNA HELICASE"/>
    <property type="match status" value="1"/>
</dbReference>
<dbReference type="InterPro" id="IPR002464">
    <property type="entry name" value="DNA/RNA_helicase_DEAH_CS"/>
</dbReference>
<reference evidence="19 20" key="1">
    <citation type="journal article" date="2017" name="Sci. Rep.">
        <title>Molecular and microscopic characterization of a novel Eastern grey kangaroopox virus genome directly from a clinical sample.</title>
        <authorList>
            <person name="Sarker S."/>
            <person name="Roberts H.K."/>
            <person name="Tidd N."/>
            <person name="Ault S."/>
            <person name="Ladmore G."/>
            <person name="Peters A."/>
            <person name="Forwood J.K."/>
            <person name="Helbig K."/>
            <person name="Raidal S.R."/>
        </authorList>
    </citation>
    <scope>NUCLEOTIDE SEQUENCE [LARGE SCALE GENOMIC DNA]</scope>
    <source>
        <strain evidence="19 20">NSW</strain>
    </source>
</reference>
<sequence length="682" mass="77191">MKNIFSVYAFPNNRTLFPCEYSQAELDRAHGADAAAFAHAAFPLCKHRWRNAVVCLRDGTYMLSVELDTGTVCDRVRLSEAAAFEPVSEDARAMVFADVHGRRMSFECYSFVRLHTDPPTRVEELSLRVKRGLVAGGNRMRIFSSGTRTRARTSVGVLGNAAAFSEVSFRSLELDAQLCVFAALAARRQIVLTGGTGVGKTSQVPKVVMWFNYLFGGFDNLEEVPRPPVRVEERPVVLSLPRVALVKLNGERIMRSLGFSEFDGSPVELRYGGLPVSARTGPRYGLVVSTNKLTLNSLFRYSYVVLDEIHEHDSIADIIVAVARKNLDRMRSLLLMSATLEDDLERLREFLPDPEFIHLEGSTLFPVDEVHFRNRYPSEDRRYGAEEKRNLSTALRRFRPRAGHCGIIFVASVSQCLDYRAYLEPRHMDIAFHVMHGKLRNVPEVLSAVREAEGVSVIISTPYLESSVTIGNASHVFDTGRVFVPEPFGGLHTIVSRSMMVQRKGRVGRVMPGVYVYFYDPAEMRPIRKIDHELLYEYILYCRCYGMDPRRDLYVPPSDMELLQRSEEYLDSFGLSTETWCRLICTHFLGMVEYAKVYAAGGESAEHLDTFEREGVLTSEALDAVRALGLVVRVLSTRKTRAGYELRCSVMFGPYHGREFRMKHRHRLSGVLYMVTSSTFVR</sequence>
<dbReference type="GO" id="GO:0005524">
    <property type="term" value="F:ATP binding"/>
    <property type="evidence" value="ECO:0007669"/>
    <property type="project" value="UniProtKB-KW"/>
</dbReference>
<dbReference type="SMART" id="SM00487">
    <property type="entry name" value="DEXDc"/>
    <property type="match status" value="1"/>
</dbReference>
<dbReference type="EMBL" id="MF661791">
    <property type="protein sequence ID" value="ATX75065.1"/>
    <property type="molecule type" value="Genomic_DNA"/>
</dbReference>
<dbReference type="GO" id="GO:0003723">
    <property type="term" value="F:RNA binding"/>
    <property type="evidence" value="ECO:0007669"/>
    <property type="project" value="TreeGrafter"/>
</dbReference>
<comment type="catalytic activity">
    <reaction evidence="15">
        <text>ATP + H2O = ADP + phosphate + H(+)</text>
        <dbReference type="Rhea" id="RHEA:13065"/>
        <dbReference type="ChEBI" id="CHEBI:15377"/>
        <dbReference type="ChEBI" id="CHEBI:15378"/>
        <dbReference type="ChEBI" id="CHEBI:30616"/>
        <dbReference type="ChEBI" id="CHEBI:43474"/>
        <dbReference type="ChEBI" id="CHEBI:456216"/>
        <dbReference type="EC" id="3.6.4.13"/>
    </reaction>
</comment>
<dbReference type="GO" id="GO:0017111">
    <property type="term" value="F:ribonucleoside triphosphate phosphatase activity"/>
    <property type="evidence" value="ECO:0007669"/>
    <property type="project" value="InterPro"/>
</dbReference>
<gene>
    <name evidence="19" type="ORF">EKPV-NSW-ORF074</name>
</gene>
<protein>
    <recommendedName>
        <fullName evidence="5">RNA helicase NPH-II</fullName>
        <ecNumber evidence="4">3.6.4.13</ecNumber>
    </recommendedName>
    <alternativeName>
        <fullName evidence="14">Nucleoside triphosphatase II</fullName>
    </alternativeName>
    <alternativeName>
        <fullName evidence="13">Nucleoside triphosphate phosphohydrolase II</fullName>
    </alternativeName>
</protein>
<keyword evidence="6" id="KW-0547">Nucleotide-binding</keyword>
<evidence type="ECO:0000256" key="3">
    <source>
        <dbReference type="ARBA" id="ARBA00011245"/>
    </source>
</evidence>
<evidence type="ECO:0000256" key="12">
    <source>
        <dbReference type="ARBA" id="ARBA00025677"/>
    </source>
</evidence>
<dbReference type="Gene3D" id="3.40.50.300">
    <property type="entry name" value="P-loop containing nucleotide triphosphate hydrolases"/>
    <property type="match status" value="2"/>
</dbReference>
<evidence type="ECO:0000313" key="21">
    <source>
        <dbReference type="Proteomes" id="UP000318205"/>
    </source>
</evidence>
<keyword evidence="8 18" id="KW-0347">Helicase</keyword>
<dbReference type="Proteomes" id="UP000318205">
    <property type="component" value="Segment"/>
</dbReference>
<dbReference type="EC" id="3.6.4.13" evidence="4"/>
<evidence type="ECO:0000256" key="11">
    <source>
        <dbReference type="ARBA" id="ARBA00023163"/>
    </source>
</evidence>
<proteinExistence type="inferred from homology"/>
<dbReference type="GO" id="GO:0003724">
    <property type="term" value="F:RNA helicase activity"/>
    <property type="evidence" value="ECO:0007669"/>
    <property type="project" value="UniProtKB-EC"/>
</dbReference>
<evidence type="ECO:0000256" key="8">
    <source>
        <dbReference type="ARBA" id="ARBA00022806"/>
    </source>
</evidence>
<keyword evidence="7" id="KW-0378">Hydrolase</keyword>
<dbReference type="PROSITE" id="PS51192">
    <property type="entry name" value="HELICASE_ATP_BIND_1"/>
    <property type="match status" value="1"/>
</dbReference>
<dbReference type="PROSITE" id="PS00690">
    <property type="entry name" value="DEAH_ATP_HELICASE"/>
    <property type="match status" value="1"/>
</dbReference>
<name>A0A2C9DT24_9POXV</name>
<dbReference type="SMART" id="SM00490">
    <property type="entry name" value="HELICc"/>
    <property type="match status" value="1"/>
</dbReference>
<feature type="domain" description="Helicase ATP-binding" evidence="16">
    <location>
        <begin position="181"/>
        <end position="358"/>
    </location>
</feature>
<reference evidence="19" key="3">
    <citation type="submission" date="2018-08" db="EMBL/GenBank/DDBJ databases">
        <authorList>
            <person name="Ferrada E.E."/>
            <person name="Latorre B.A."/>
        </authorList>
    </citation>
    <scope>NUCLEOTIDE SEQUENCE</scope>
    <source>
        <strain evidence="19">NSW</strain>
    </source>
</reference>
<keyword evidence="10" id="KW-0946">Virion</keyword>
<evidence type="ECO:0000256" key="6">
    <source>
        <dbReference type="ARBA" id="ARBA00022741"/>
    </source>
</evidence>
<evidence type="ECO:0000256" key="1">
    <source>
        <dbReference type="ARBA" id="ARBA00004328"/>
    </source>
</evidence>
<keyword evidence="21" id="KW-1185">Reference proteome</keyword>
<evidence type="ECO:0000259" key="17">
    <source>
        <dbReference type="PROSITE" id="PS51194"/>
    </source>
</evidence>
<dbReference type="EMBL" id="MF467281">
    <property type="protein sequence ID" value="ATI21157.1"/>
    <property type="molecule type" value="Genomic_DNA"/>
</dbReference>
<dbReference type="Pfam" id="PF00270">
    <property type="entry name" value="DEAD"/>
    <property type="match status" value="1"/>
</dbReference>